<keyword evidence="9" id="KW-1185">Reference proteome</keyword>
<sequence>MTEQSSQFEALSLTEHDLGIQRRRGDGSTTSEVSTSASSPGIHWDPKMEIALFNAVMKNKPVGMHKHFRMLNIHRDFNANSPVKLTIPELWERLSQYFALDLLDDMEYEYEDEDNETNSLTEFSLPNEEYDHLIPDQRKPSTSRGSTPPPIQTRPGRRRDSSPTPSSTPSSVTTPETEEAATRKPKRPTRAPKKSELNEPPTPTRMAARRGRGRRPSDTSASAAATTGPTSGGLPKRGRVKRLADDIFRNVYLSKAFVSL</sequence>
<dbReference type="InterPro" id="IPR012423">
    <property type="entry name" value="Eaf7/MRGBP"/>
</dbReference>
<evidence type="ECO:0000313" key="9">
    <source>
        <dbReference type="Proteomes" id="UP000789739"/>
    </source>
</evidence>
<feature type="compositionally biased region" description="Low complexity" evidence="7">
    <location>
        <begin position="218"/>
        <end position="233"/>
    </location>
</feature>
<name>A0A9N8ZQ61_9GLOM</name>
<keyword evidence="6" id="KW-0539">Nucleus</keyword>
<feature type="compositionally biased region" description="Low complexity" evidence="7">
    <location>
        <begin position="162"/>
        <end position="175"/>
    </location>
</feature>
<evidence type="ECO:0000256" key="1">
    <source>
        <dbReference type="ARBA" id="ARBA00004123"/>
    </source>
</evidence>
<gene>
    <name evidence="8" type="ORF">PBRASI_LOCUS2753</name>
</gene>
<evidence type="ECO:0000256" key="2">
    <source>
        <dbReference type="ARBA" id="ARBA00007117"/>
    </source>
</evidence>
<dbReference type="GO" id="GO:0006357">
    <property type="term" value="P:regulation of transcription by RNA polymerase II"/>
    <property type="evidence" value="ECO:0007669"/>
    <property type="project" value="TreeGrafter"/>
</dbReference>
<evidence type="ECO:0000256" key="5">
    <source>
        <dbReference type="ARBA" id="ARBA00023163"/>
    </source>
</evidence>
<dbReference type="EMBL" id="CAJVPI010000225">
    <property type="protein sequence ID" value="CAG8503901.1"/>
    <property type="molecule type" value="Genomic_DNA"/>
</dbReference>
<dbReference type="GO" id="GO:0035267">
    <property type="term" value="C:NuA4 histone acetyltransferase complex"/>
    <property type="evidence" value="ECO:0007669"/>
    <property type="project" value="TreeGrafter"/>
</dbReference>
<proteinExistence type="inferred from homology"/>
<dbReference type="OrthoDB" id="5595141at2759"/>
<protein>
    <submittedName>
        <fullName evidence="8">10117_t:CDS:1</fullName>
    </submittedName>
</protein>
<dbReference type="Proteomes" id="UP000789739">
    <property type="component" value="Unassembled WGS sequence"/>
</dbReference>
<dbReference type="AlphaFoldDB" id="A0A9N8ZQ61"/>
<feature type="region of interest" description="Disordered" evidence="7">
    <location>
        <begin position="133"/>
        <end position="237"/>
    </location>
</feature>
<dbReference type="GO" id="GO:0005634">
    <property type="term" value="C:nucleus"/>
    <property type="evidence" value="ECO:0007669"/>
    <property type="project" value="UniProtKB-SubCell"/>
</dbReference>
<dbReference type="PANTHER" id="PTHR13581:SF5">
    <property type="entry name" value="MRG_MORF4L-BINDING PROTEIN"/>
    <property type="match status" value="1"/>
</dbReference>
<evidence type="ECO:0000256" key="7">
    <source>
        <dbReference type="SAM" id="MobiDB-lite"/>
    </source>
</evidence>
<dbReference type="PANTHER" id="PTHR13581">
    <property type="entry name" value="MRG-BINDING PROTEIN"/>
    <property type="match status" value="1"/>
</dbReference>
<keyword evidence="4" id="KW-0805">Transcription regulation</keyword>
<keyword evidence="5" id="KW-0804">Transcription</keyword>
<feature type="compositionally biased region" description="Basic residues" evidence="7">
    <location>
        <begin position="183"/>
        <end position="192"/>
    </location>
</feature>
<accession>A0A9N8ZQ61</accession>
<comment type="subcellular location">
    <subcellularLocation>
        <location evidence="1">Nucleus</location>
    </subcellularLocation>
</comment>
<evidence type="ECO:0000256" key="4">
    <source>
        <dbReference type="ARBA" id="ARBA00023015"/>
    </source>
</evidence>
<reference evidence="8" key="1">
    <citation type="submission" date="2021-06" db="EMBL/GenBank/DDBJ databases">
        <authorList>
            <person name="Kallberg Y."/>
            <person name="Tangrot J."/>
            <person name="Rosling A."/>
        </authorList>
    </citation>
    <scope>NUCLEOTIDE SEQUENCE</scope>
    <source>
        <strain evidence="8">BR232B</strain>
    </source>
</reference>
<comment type="caution">
    <text evidence="8">The sequence shown here is derived from an EMBL/GenBank/DDBJ whole genome shotgun (WGS) entry which is preliminary data.</text>
</comment>
<dbReference type="GO" id="GO:0006325">
    <property type="term" value="P:chromatin organization"/>
    <property type="evidence" value="ECO:0007669"/>
    <property type="project" value="UniProtKB-KW"/>
</dbReference>
<feature type="compositionally biased region" description="Low complexity" evidence="7">
    <location>
        <begin position="28"/>
        <end position="39"/>
    </location>
</feature>
<keyword evidence="3" id="KW-0156">Chromatin regulator</keyword>
<evidence type="ECO:0000256" key="6">
    <source>
        <dbReference type="ARBA" id="ARBA00023242"/>
    </source>
</evidence>
<evidence type="ECO:0000313" key="8">
    <source>
        <dbReference type="EMBL" id="CAG8503901.1"/>
    </source>
</evidence>
<evidence type="ECO:0000256" key="3">
    <source>
        <dbReference type="ARBA" id="ARBA00022853"/>
    </source>
</evidence>
<comment type="similarity">
    <text evidence="2">Belongs to the EAF7 family.</text>
</comment>
<organism evidence="8 9">
    <name type="scientific">Paraglomus brasilianum</name>
    <dbReference type="NCBI Taxonomy" id="144538"/>
    <lineage>
        <taxon>Eukaryota</taxon>
        <taxon>Fungi</taxon>
        <taxon>Fungi incertae sedis</taxon>
        <taxon>Mucoromycota</taxon>
        <taxon>Glomeromycotina</taxon>
        <taxon>Glomeromycetes</taxon>
        <taxon>Paraglomerales</taxon>
        <taxon>Paraglomeraceae</taxon>
        <taxon>Paraglomus</taxon>
    </lineage>
</organism>
<feature type="region of interest" description="Disordered" evidence="7">
    <location>
        <begin position="19"/>
        <end position="41"/>
    </location>
</feature>
<dbReference type="Pfam" id="PF07904">
    <property type="entry name" value="Eaf7"/>
    <property type="match status" value="1"/>
</dbReference>